<feature type="domain" description="Big-1" evidence="2">
    <location>
        <begin position="371"/>
        <end position="466"/>
    </location>
</feature>
<dbReference type="InterPro" id="IPR013783">
    <property type="entry name" value="Ig-like_fold"/>
</dbReference>
<accession>A0ABU5IAD0</accession>
<evidence type="ECO:0000313" key="4">
    <source>
        <dbReference type="Proteomes" id="UP001293718"/>
    </source>
</evidence>
<evidence type="ECO:0000256" key="1">
    <source>
        <dbReference type="ARBA" id="ARBA00010116"/>
    </source>
</evidence>
<feature type="domain" description="Big-1" evidence="2">
    <location>
        <begin position="166"/>
        <end position="251"/>
    </location>
</feature>
<dbReference type="PROSITE" id="PS51257">
    <property type="entry name" value="PROKAR_LIPOPROTEIN"/>
    <property type="match status" value="1"/>
</dbReference>
<organism evidence="3 4">
    <name type="scientific">Azohydromonas lata</name>
    <dbReference type="NCBI Taxonomy" id="45677"/>
    <lineage>
        <taxon>Bacteria</taxon>
        <taxon>Pseudomonadati</taxon>
        <taxon>Pseudomonadota</taxon>
        <taxon>Betaproteobacteria</taxon>
        <taxon>Burkholderiales</taxon>
        <taxon>Sphaerotilaceae</taxon>
        <taxon>Azohydromonas</taxon>
    </lineage>
</organism>
<evidence type="ECO:0000313" key="3">
    <source>
        <dbReference type="EMBL" id="MDZ5456061.1"/>
    </source>
</evidence>
<feature type="domain" description="Big-1" evidence="2">
    <location>
        <begin position="55"/>
        <end position="147"/>
    </location>
</feature>
<gene>
    <name evidence="3" type="ORF">SM757_05700</name>
</gene>
<dbReference type="SMART" id="SM00634">
    <property type="entry name" value="BID_1"/>
    <property type="match status" value="3"/>
</dbReference>
<keyword evidence="4" id="KW-1185">Reference proteome</keyword>
<proteinExistence type="inferred from homology"/>
<comment type="similarity">
    <text evidence="1">Belongs to the intimin/invasin family.</text>
</comment>
<sequence length="789" mass="80240">MKKIWAMAAAMLLALGGCGGGDDAATAADTGAATEHASAVGCQATMANPFACAPKMSVALVNPAGVAVTRVTHKDPGTLRVTVRDGNGVGLRGVVVNLQSSDGSVQASAASTDATGLARLALPAGSRAGAFTARVTATVQGSSLAGAVAYEVLFPKLNLALLDAGGRAITQVSPDTAGTLAATLKYPDGTPLANSLVTFGTSDSVALQPATRTALTDAAGVARIGLPAGTRSGGFMANAAVSVNGIALTAAMNYGVTFPVLAFATPAVSPTRLSAGGTATLSFTVTNNGKPYARPLPVTFTSRCAGLQKASITQQATTRAGLAAATYTDRGCASTDTITASVTLGDRTATRSVALDVLPTTVGSIGFVSASATSIALAGTGGAQRQEWSSLRFRVQDARGNPVANVPVAFAFADNNAATTVGGLKLQPASGSTDASGYVSTTVSAGTIPTSVRVKASVGSITTLSSLLVVSSGVPDQQHFSLSTSTFNCEGRDYDQECSTVTASLADHFGNPVPDGTVVNFSAEGGVIDAFCLTGRPSAAAAVRPGSCSVKLYSAQPKPANGRVTVLAYALGEEDFFDRNGNNRCDACDTASVGASTEFTPSQDKSPDIWRDDNEDLRWTAGEPCIGPNRNGLCSTPGDRRYNGVLRSPSPAASAQTLYVSRQIVHFFSGSRAYIAGPLDPVTGATFAPRCAADEVVDLAFTVQDVNRNPVPAGTKIELSTLFGAKRGEVFPDSLTVENYPVGLGSAVSRDATTYTATVVCAAAQLGRVYVKVTTPNNVTTMGTLYINR</sequence>
<dbReference type="InterPro" id="IPR003344">
    <property type="entry name" value="Big_1_dom"/>
</dbReference>
<name>A0ABU5IAD0_9BURK</name>
<protein>
    <recommendedName>
        <fullName evidence="2">Big-1 domain-containing protein</fullName>
    </recommendedName>
</protein>
<reference evidence="3 4" key="1">
    <citation type="submission" date="2023-11" db="EMBL/GenBank/DDBJ databases">
        <title>Draft genome of Azohydromonas lata strain H1 (DSM1123), a polyhydroxyalkanoate producer.</title>
        <authorList>
            <person name="Traversa D."/>
            <person name="D'Addabbo P."/>
            <person name="Pazzani C."/>
            <person name="Manzari C."/>
            <person name="Chiara M."/>
            <person name="Scrascia M."/>
        </authorList>
    </citation>
    <scope>NUCLEOTIDE SEQUENCE [LARGE SCALE GENOMIC DNA]</scope>
    <source>
        <strain evidence="3 4">H1</strain>
    </source>
</reference>
<dbReference type="EMBL" id="JAXOJX010000005">
    <property type="protein sequence ID" value="MDZ5456061.1"/>
    <property type="molecule type" value="Genomic_DNA"/>
</dbReference>
<dbReference type="SUPFAM" id="SSF49373">
    <property type="entry name" value="Invasin/intimin cell-adhesion fragments"/>
    <property type="match status" value="3"/>
</dbReference>
<dbReference type="InterPro" id="IPR008964">
    <property type="entry name" value="Invasin/intimin_cell_adhesion"/>
</dbReference>
<evidence type="ECO:0000259" key="2">
    <source>
        <dbReference type="SMART" id="SM00634"/>
    </source>
</evidence>
<dbReference type="Gene3D" id="2.60.40.10">
    <property type="entry name" value="Immunoglobulins"/>
    <property type="match status" value="3"/>
</dbReference>
<dbReference type="RefSeq" id="WP_322464721.1">
    <property type="nucleotide sequence ID" value="NZ_JAXOJX010000005.1"/>
</dbReference>
<dbReference type="Proteomes" id="UP001293718">
    <property type="component" value="Unassembled WGS sequence"/>
</dbReference>
<comment type="caution">
    <text evidence="3">The sequence shown here is derived from an EMBL/GenBank/DDBJ whole genome shotgun (WGS) entry which is preliminary data.</text>
</comment>